<accession>A0A9E7GFH4</accession>
<evidence type="ECO:0000313" key="3">
    <source>
        <dbReference type="Proteomes" id="UP001055439"/>
    </source>
</evidence>
<evidence type="ECO:0000313" key="2">
    <source>
        <dbReference type="EMBL" id="URE13750.1"/>
    </source>
</evidence>
<proteinExistence type="predicted"/>
<reference evidence="2" key="1">
    <citation type="submission" date="2022-05" db="EMBL/GenBank/DDBJ databases">
        <title>The Musa troglodytarum L. genome provides insights into the mechanism of non-climacteric behaviour and enrichment of carotenoids.</title>
        <authorList>
            <person name="Wang J."/>
        </authorList>
    </citation>
    <scope>NUCLEOTIDE SEQUENCE</scope>
    <source>
        <tissue evidence="2">Leaf</tissue>
    </source>
</reference>
<protein>
    <submittedName>
        <fullName evidence="2">Uncharacterized protein</fullName>
    </submittedName>
</protein>
<dbReference type="Proteomes" id="UP001055439">
    <property type="component" value="Chromosome 6"/>
</dbReference>
<evidence type="ECO:0000256" key="1">
    <source>
        <dbReference type="SAM" id="MobiDB-lite"/>
    </source>
</evidence>
<dbReference type="EMBL" id="CP097508">
    <property type="protein sequence ID" value="URE13750.1"/>
    <property type="molecule type" value="Genomic_DNA"/>
</dbReference>
<gene>
    <name evidence="2" type="ORF">MUK42_19526</name>
</gene>
<dbReference type="AlphaFoldDB" id="A0A9E7GFH4"/>
<keyword evidence="3" id="KW-1185">Reference proteome</keyword>
<organism evidence="2 3">
    <name type="scientific">Musa troglodytarum</name>
    <name type="common">fe'i banana</name>
    <dbReference type="NCBI Taxonomy" id="320322"/>
    <lineage>
        <taxon>Eukaryota</taxon>
        <taxon>Viridiplantae</taxon>
        <taxon>Streptophyta</taxon>
        <taxon>Embryophyta</taxon>
        <taxon>Tracheophyta</taxon>
        <taxon>Spermatophyta</taxon>
        <taxon>Magnoliopsida</taxon>
        <taxon>Liliopsida</taxon>
        <taxon>Zingiberales</taxon>
        <taxon>Musaceae</taxon>
        <taxon>Musa</taxon>
    </lineage>
</organism>
<sequence length="90" mass="9586">MTAEAATEARNREPRQGVPPDDNLIAVASIYLLAPNLYTRTGGGDGNDDCDKDTDRGMACALLFPTGWGKAFGCPMPFLRIEASIGDLNP</sequence>
<name>A0A9E7GFH4_9LILI</name>
<feature type="region of interest" description="Disordered" evidence="1">
    <location>
        <begin position="1"/>
        <end position="21"/>
    </location>
</feature>